<evidence type="ECO:0000313" key="3">
    <source>
        <dbReference type="EMBL" id="SMG32198.1"/>
    </source>
</evidence>
<evidence type="ECO:0000256" key="1">
    <source>
        <dbReference type="SAM" id="Coils"/>
    </source>
</evidence>
<dbReference type="RefSeq" id="WP_085472957.1">
    <property type="nucleotide sequence ID" value="NZ_FXAU01000003.1"/>
</dbReference>
<feature type="compositionally biased region" description="Polar residues" evidence="2">
    <location>
        <begin position="14"/>
        <end position="40"/>
    </location>
</feature>
<accession>A0A1X7JUY3</accession>
<dbReference type="STRING" id="561061.SAMN05660862_2237"/>
<reference evidence="3 4" key="1">
    <citation type="submission" date="2017-04" db="EMBL/GenBank/DDBJ databases">
        <authorList>
            <person name="Afonso C.L."/>
            <person name="Miller P.J."/>
            <person name="Scott M.A."/>
            <person name="Spackman E."/>
            <person name="Goraichik I."/>
            <person name="Dimitrov K.M."/>
            <person name="Suarez D.L."/>
            <person name="Swayne D.E."/>
        </authorList>
    </citation>
    <scope>NUCLEOTIDE SEQUENCE [LARGE SCALE GENOMIC DNA]</scope>
    <source>
        <strain evidence="3 4">DSM 22418</strain>
    </source>
</reference>
<feature type="coiled-coil region" evidence="1">
    <location>
        <begin position="43"/>
        <end position="134"/>
    </location>
</feature>
<dbReference type="AlphaFoldDB" id="A0A1X7JUY3"/>
<dbReference type="Proteomes" id="UP000192980">
    <property type="component" value="Unassembled WGS sequence"/>
</dbReference>
<gene>
    <name evidence="3" type="ORF">SAMN05660862_2237</name>
</gene>
<protein>
    <submittedName>
        <fullName evidence="3">Uncharacterized protein</fullName>
    </submittedName>
</protein>
<dbReference type="Gene3D" id="1.10.287.1490">
    <property type="match status" value="1"/>
</dbReference>
<dbReference type="EMBL" id="FXAU01000003">
    <property type="protein sequence ID" value="SMG32198.1"/>
    <property type="molecule type" value="Genomic_DNA"/>
</dbReference>
<organism evidence="3 4">
    <name type="scientific">Sphingobacterium psychroaquaticum</name>
    <dbReference type="NCBI Taxonomy" id="561061"/>
    <lineage>
        <taxon>Bacteria</taxon>
        <taxon>Pseudomonadati</taxon>
        <taxon>Bacteroidota</taxon>
        <taxon>Sphingobacteriia</taxon>
        <taxon>Sphingobacteriales</taxon>
        <taxon>Sphingobacteriaceae</taxon>
        <taxon>Sphingobacterium</taxon>
    </lineage>
</organism>
<sequence length="188" mass="20734">MANENKNEKAGATTPATPSTVEGTQSTDQAQLDLAPNTSNDEVEKLKAELVAKDSEIESLKAEHKAFKEKLKPEIEKIQSENEKLKAELVAKDSEIESLKAEHKAFKEKLKPEIEKIQSENEKLKAELAKTGKQSKASKSGAAKFVVVSAFRGNQKGEGIFEIDSDVSHFDADRLKDLVSRELVKEVK</sequence>
<name>A0A1X7JUY3_9SPHI</name>
<feature type="region of interest" description="Disordered" evidence="2">
    <location>
        <begin position="1"/>
        <end position="41"/>
    </location>
</feature>
<proteinExistence type="predicted"/>
<dbReference type="OrthoDB" id="712892at2"/>
<evidence type="ECO:0000256" key="2">
    <source>
        <dbReference type="SAM" id="MobiDB-lite"/>
    </source>
</evidence>
<evidence type="ECO:0000313" key="4">
    <source>
        <dbReference type="Proteomes" id="UP000192980"/>
    </source>
</evidence>
<keyword evidence="4" id="KW-1185">Reference proteome</keyword>
<keyword evidence="1" id="KW-0175">Coiled coil</keyword>